<dbReference type="EMBL" id="RCXL01000011">
    <property type="protein sequence ID" value="RYT74333.1"/>
    <property type="molecule type" value="Genomic_DNA"/>
</dbReference>
<dbReference type="GO" id="GO:0016757">
    <property type="term" value="F:glycosyltransferase activity"/>
    <property type="evidence" value="ECO:0007669"/>
    <property type="project" value="UniProtKB-KW"/>
</dbReference>
<protein>
    <submittedName>
        <fullName evidence="5">General stress protein A</fullName>
    </submittedName>
    <submittedName>
        <fullName evidence="6">Glycosyltransferase family 8 protein</fullName>
    </submittedName>
</protein>
<dbReference type="RefSeq" id="WP_021940269.1">
    <property type="nucleotide sequence ID" value="NZ_CP072227.1"/>
</dbReference>
<accession>A0A415RZZ9</accession>
<dbReference type="CDD" id="cd04194">
    <property type="entry name" value="GT8_A4GalT_like"/>
    <property type="match status" value="1"/>
</dbReference>
<dbReference type="PANTHER" id="PTHR13778:SF47">
    <property type="entry name" value="LIPOPOLYSACCHARIDE 1,3-GALACTOSYLTRANSFERASE"/>
    <property type="match status" value="1"/>
</dbReference>
<dbReference type="SUPFAM" id="SSF53448">
    <property type="entry name" value="Nucleotide-diphospho-sugar transferases"/>
    <property type="match status" value="1"/>
</dbReference>
<keyword evidence="2 6" id="KW-0808">Transferase</keyword>
<reference evidence="5" key="3">
    <citation type="journal article" date="2021" name="PLoS Genet.">
        <title>Mobile Type VI secretion system loci of the gut Bacteroidales display extensive intra-ecosystem transfer, multi-species spread and geographical clustering.</title>
        <authorList>
            <person name="Garcia-Bayona L."/>
            <person name="Coyne M.J."/>
            <person name="Comstock L.E."/>
        </authorList>
    </citation>
    <scope>NUCLEOTIDE SEQUENCE</scope>
    <source>
        <strain evidence="5">CL11T00C20</strain>
    </source>
</reference>
<dbReference type="PANTHER" id="PTHR13778">
    <property type="entry name" value="GLYCOSYLTRANSFERASE 8 DOMAIN-CONTAINING PROTEIN"/>
    <property type="match status" value="1"/>
</dbReference>
<dbReference type="EMBL" id="CP072227">
    <property type="protein sequence ID" value="QUT47111.1"/>
    <property type="molecule type" value="Genomic_DNA"/>
</dbReference>
<dbReference type="InterPro" id="IPR002495">
    <property type="entry name" value="Glyco_trans_8"/>
</dbReference>
<dbReference type="KEGG" id="beg:INE88_03959"/>
<proteinExistence type="predicted"/>
<organism evidence="6 7">
    <name type="scientific">Bacteroides eggerthii</name>
    <dbReference type="NCBI Taxonomy" id="28111"/>
    <lineage>
        <taxon>Bacteria</taxon>
        <taxon>Pseudomonadati</taxon>
        <taxon>Bacteroidota</taxon>
        <taxon>Bacteroidia</taxon>
        <taxon>Bacteroidales</taxon>
        <taxon>Bacteroidaceae</taxon>
        <taxon>Bacteroides</taxon>
    </lineage>
</organism>
<reference evidence="4 8" key="1">
    <citation type="journal article" date="2019" name="Nat. Med.">
        <title>A library of human gut bacterial isolates paired with longitudinal multiomics data enables mechanistic microbiome research.</title>
        <authorList>
            <person name="Poyet M."/>
            <person name="Groussin M."/>
            <person name="Gibbons S.M."/>
            <person name="Avila-Pacheco J."/>
            <person name="Jiang X."/>
            <person name="Kearney S.M."/>
            <person name="Perrotta A.R."/>
            <person name="Berdy B."/>
            <person name="Zhao S."/>
            <person name="Lieberman T.D."/>
            <person name="Swanson P.K."/>
            <person name="Smith M."/>
            <person name="Roesemann S."/>
            <person name="Alexander J.E."/>
            <person name="Rich S.A."/>
            <person name="Livny J."/>
            <person name="Vlamakis H."/>
            <person name="Clish C."/>
            <person name="Bullock K."/>
            <person name="Deik A."/>
            <person name="Scott J."/>
            <person name="Pierce K.A."/>
            <person name="Xavier R.J."/>
            <person name="Alm E.J."/>
        </authorList>
    </citation>
    <scope>NUCLEOTIDE SEQUENCE [LARGE SCALE GENOMIC DNA]</scope>
    <source>
        <strain evidence="4 8">BIOML-A1</strain>
    </source>
</reference>
<keyword evidence="1" id="KW-0328">Glycosyltransferase</keyword>
<name>A0A415RZZ9_9BACE</name>
<keyword evidence="3" id="KW-0479">Metal-binding</keyword>
<sequence>MNILLTFDSGYAPHASVVMESIIRHCPEKLDFWILYVHLDTDIIRKMKEHYKDMVQSINFIYVDSEEFTPFKGVQTLSHISNPESVLLRLFCDRIPCDDWILYLDCDVLVMQDIRNLMSNIESTKILYAVTEYNAAYKENNLLDKSRLFKDKNGYLLWIYEAYFYRAFKYLNLNPYGRYFNAGVMLINMKLWRENNIGKRALEYILSSSQYCFATDQDALNHLLSDKYGELPPKWNDVVKEYGVFTNYPVESLKETHISPAIRHFAGAMKPWHYLYNEKYRRLYKSYRQNTPWPKINYTDKTIWTITKKHIKLLVKGIFKPILSIRFMKQIYSRVCMDKAGNLFWSTARLLNE</sequence>
<evidence type="ECO:0000313" key="7">
    <source>
        <dbReference type="Proteomes" id="UP000291917"/>
    </source>
</evidence>
<evidence type="ECO:0000313" key="4">
    <source>
        <dbReference type="EMBL" id="KAA5274879.1"/>
    </source>
</evidence>
<dbReference type="AlphaFoldDB" id="A0A415RZZ9"/>
<reference evidence="6 7" key="2">
    <citation type="journal article" date="2019" name="Science, e1252229">
        <title>Invertible promoters mediate bacterial phase variation, antibiotic resistance, and host adaptation in the gut.</title>
        <authorList>
            <person name="Jiang X."/>
            <person name="Hall A.B."/>
            <person name="Arthur T.D."/>
            <person name="Plichta D.R."/>
            <person name="Covington C.T."/>
            <person name="Poyet M."/>
            <person name="Crothers J."/>
            <person name="Moses P.L."/>
            <person name="Tolonen A.C."/>
            <person name="Vlamakis H."/>
            <person name="Alm E.J."/>
            <person name="Xavier R.J."/>
        </authorList>
    </citation>
    <scope>NUCLEOTIDE SEQUENCE [LARGE SCALE GENOMIC DNA]</scope>
    <source>
        <strain evidence="6">Bj_0095</strain>
        <strain evidence="7">bj_0095</strain>
    </source>
</reference>
<evidence type="ECO:0000256" key="2">
    <source>
        <dbReference type="ARBA" id="ARBA00022679"/>
    </source>
</evidence>
<dbReference type="Gene3D" id="3.90.550.10">
    <property type="entry name" value="Spore Coat Polysaccharide Biosynthesis Protein SpsA, Chain A"/>
    <property type="match status" value="1"/>
</dbReference>
<dbReference type="Pfam" id="PF01501">
    <property type="entry name" value="Glyco_transf_8"/>
    <property type="match status" value="1"/>
</dbReference>
<dbReference type="Proteomes" id="UP000335496">
    <property type="component" value="Unassembled WGS sequence"/>
</dbReference>
<keyword evidence="8" id="KW-1185">Reference proteome</keyword>
<dbReference type="GO" id="GO:0046872">
    <property type="term" value="F:metal ion binding"/>
    <property type="evidence" value="ECO:0007669"/>
    <property type="project" value="UniProtKB-KW"/>
</dbReference>
<dbReference type="Proteomes" id="UP000679226">
    <property type="component" value="Chromosome"/>
</dbReference>
<evidence type="ECO:0000313" key="5">
    <source>
        <dbReference type="EMBL" id="QUT47111.1"/>
    </source>
</evidence>
<dbReference type="Proteomes" id="UP000291917">
    <property type="component" value="Unassembled WGS sequence"/>
</dbReference>
<evidence type="ECO:0000313" key="6">
    <source>
        <dbReference type="EMBL" id="RYT74333.1"/>
    </source>
</evidence>
<gene>
    <name evidence="5" type="primary">gspA_3</name>
    <name evidence="6" type="ORF">EAJ03_09070</name>
    <name evidence="4" type="ORF">F2Z23_07265</name>
    <name evidence="5" type="ORF">INE88_03959</name>
</gene>
<evidence type="ECO:0000256" key="1">
    <source>
        <dbReference type="ARBA" id="ARBA00022676"/>
    </source>
</evidence>
<dbReference type="InterPro" id="IPR050748">
    <property type="entry name" value="Glycosyltrans_8_dom-fam"/>
</dbReference>
<evidence type="ECO:0000256" key="3">
    <source>
        <dbReference type="ARBA" id="ARBA00022723"/>
    </source>
</evidence>
<dbReference type="EMBL" id="VVZX01000007">
    <property type="protein sequence ID" value="KAA5274879.1"/>
    <property type="molecule type" value="Genomic_DNA"/>
</dbReference>
<evidence type="ECO:0000313" key="8">
    <source>
        <dbReference type="Proteomes" id="UP000335496"/>
    </source>
</evidence>
<dbReference type="InterPro" id="IPR029044">
    <property type="entry name" value="Nucleotide-diphossugar_trans"/>
</dbReference>